<feature type="transmembrane region" description="Helical" evidence="1">
    <location>
        <begin position="232"/>
        <end position="254"/>
    </location>
</feature>
<gene>
    <name evidence="2" type="ORF">OXH18_03405</name>
</gene>
<keyword evidence="1" id="KW-0812">Transmembrane</keyword>
<dbReference type="PANTHER" id="PTHR36832:SF1">
    <property type="entry name" value="SLR1174 PROTEIN"/>
    <property type="match status" value="1"/>
</dbReference>
<feature type="transmembrane region" description="Helical" evidence="1">
    <location>
        <begin position="117"/>
        <end position="134"/>
    </location>
</feature>
<dbReference type="InterPro" id="IPR010390">
    <property type="entry name" value="ABC-2_transporter-like"/>
</dbReference>
<feature type="transmembrane region" description="Helical" evidence="1">
    <location>
        <begin position="30"/>
        <end position="48"/>
    </location>
</feature>
<dbReference type="Proteomes" id="UP001163152">
    <property type="component" value="Chromosome"/>
</dbReference>
<dbReference type="RefSeq" id="WP_268611016.1">
    <property type="nucleotide sequence ID" value="NZ_CP113797.1"/>
</dbReference>
<proteinExistence type="predicted"/>
<reference evidence="2" key="1">
    <citation type="submission" date="2022-12" db="EMBL/GenBank/DDBJ databases">
        <title>Polyphasic identification of a Novel Hot-Spring Cyanobacterium Ocullathermofonsia sinensis gen nov. sp. nov. and Genomic Insights on its Adaptations to the Thermal Habitat.</title>
        <authorList>
            <person name="Daroch M."/>
            <person name="Tang J."/>
            <person name="Jiang Y."/>
        </authorList>
    </citation>
    <scope>NUCLEOTIDE SEQUENCE</scope>
    <source>
        <strain evidence="2">PKUAC-SCTA174</strain>
    </source>
</reference>
<dbReference type="KEGG" id="tsin:OXH18_03405"/>
<name>A0A9E8ZM81_9CYAN</name>
<feature type="transmembrane region" description="Helical" evidence="1">
    <location>
        <begin position="185"/>
        <end position="205"/>
    </location>
</feature>
<dbReference type="PANTHER" id="PTHR36832">
    <property type="entry name" value="SLR1174 PROTEIN-RELATED"/>
    <property type="match status" value="1"/>
</dbReference>
<evidence type="ECO:0000256" key="1">
    <source>
        <dbReference type="SAM" id="Phobius"/>
    </source>
</evidence>
<keyword evidence="3" id="KW-1185">Reference proteome</keyword>
<keyword evidence="1" id="KW-0472">Membrane</keyword>
<organism evidence="2 3">
    <name type="scientific">Thermocoleostomius sinensis A174</name>
    <dbReference type="NCBI Taxonomy" id="2016057"/>
    <lineage>
        <taxon>Bacteria</taxon>
        <taxon>Bacillati</taxon>
        <taxon>Cyanobacteriota</taxon>
        <taxon>Cyanophyceae</taxon>
        <taxon>Oculatellales</taxon>
        <taxon>Oculatellaceae</taxon>
        <taxon>Thermocoleostomius</taxon>
    </lineage>
</organism>
<dbReference type="AlphaFoldDB" id="A0A9E8ZM81"/>
<protein>
    <submittedName>
        <fullName evidence="2">ABC-2 family transporter protein</fullName>
    </submittedName>
</protein>
<evidence type="ECO:0000313" key="3">
    <source>
        <dbReference type="Proteomes" id="UP001163152"/>
    </source>
</evidence>
<keyword evidence="1" id="KW-1133">Transmembrane helix</keyword>
<accession>A0A9E8ZM81</accession>
<feature type="transmembrane region" description="Helical" evidence="1">
    <location>
        <begin position="146"/>
        <end position="173"/>
    </location>
</feature>
<feature type="transmembrane region" description="Helical" evidence="1">
    <location>
        <begin position="63"/>
        <end position="83"/>
    </location>
</feature>
<dbReference type="Pfam" id="PF06182">
    <property type="entry name" value="ABC2_membrane_6"/>
    <property type="match status" value="1"/>
</dbReference>
<evidence type="ECO:0000313" key="2">
    <source>
        <dbReference type="EMBL" id="WAL61061.1"/>
    </source>
</evidence>
<sequence>MKRQLRHLVRLSGTLISVYYAHMLEYRAELFFWVLSGSLPFILMGVWVEAAEGGQFGLSSLEFVRYFLAVFLVRQFTIVWVIWDFEREVVEGKLSFRLLQPLDPIWHHLSSHFAERFARLPFSFVLVALFFWLYPDAFWFPNLSSLLLFVLVVFLAFVLRFVTQYAFSMLAFWMERANAIESFWFLLYLFLSGIVAPLEIFPPAVRQVVEWTPFPYMIHFPASLLVGLPTDFWRSLMIMLGWILFFTLLNRVLWRLGLKRYSGMGA</sequence>
<dbReference type="EMBL" id="CP113797">
    <property type="protein sequence ID" value="WAL61061.1"/>
    <property type="molecule type" value="Genomic_DNA"/>
</dbReference>